<comment type="subcellular location">
    <subcellularLocation>
        <location evidence="1">Cell membrane</location>
    </subcellularLocation>
</comment>
<evidence type="ECO:0000256" key="12">
    <source>
        <dbReference type="SAM" id="MobiDB-lite"/>
    </source>
</evidence>
<feature type="region of interest" description="Disordered" evidence="12">
    <location>
        <begin position="1"/>
        <end position="23"/>
    </location>
</feature>
<evidence type="ECO:0000256" key="11">
    <source>
        <dbReference type="ARBA" id="ARBA00023136"/>
    </source>
</evidence>
<dbReference type="GO" id="GO:0009055">
    <property type="term" value="F:electron transfer activity"/>
    <property type="evidence" value="ECO:0007669"/>
    <property type="project" value="TreeGrafter"/>
</dbReference>
<keyword evidence="3" id="KW-0813">Transport</keyword>
<keyword evidence="16" id="KW-1185">Reference proteome</keyword>
<gene>
    <name evidence="15" type="primary">nrfH</name>
    <name evidence="15" type="ORF">Mal52_58620</name>
</gene>
<dbReference type="OrthoDB" id="9791652at2"/>
<dbReference type="InterPro" id="IPR036280">
    <property type="entry name" value="Multihaem_cyt_sf"/>
</dbReference>
<accession>A0A517ZXX1</accession>
<evidence type="ECO:0000256" key="10">
    <source>
        <dbReference type="ARBA" id="ARBA00023004"/>
    </source>
</evidence>
<dbReference type="NCBIfam" id="TIGR03153">
    <property type="entry name" value="cytochr_NrfH"/>
    <property type="match status" value="1"/>
</dbReference>
<feature type="domain" description="NapC/NirT cytochrome c N-terminal" evidence="14">
    <location>
        <begin position="32"/>
        <end position="109"/>
    </location>
</feature>
<dbReference type="AlphaFoldDB" id="A0A517ZXX1"/>
<proteinExistence type="inferred from homology"/>
<dbReference type="GO" id="GO:0022900">
    <property type="term" value="P:electron transport chain"/>
    <property type="evidence" value="ECO:0007669"/>
    <property type="project" value="InterPro"/>
</dbReference>
<dbReference type="PANTHER" id="PTHR30333">
    <property type="entry name" value="CYTOCHROME C-TYPE PROTEIN"/>
    <property type="match status" value="1"/>
</dbReference>
<dbReference type="InterPro" id="IPR051174">
    <property type="entry name" value="Cytochrome_c-type_ET"/>
</dbReference>
<dbReference type="GO" id="GO:0046872">
    <property type="term" value="F:metal ion binding"/>
    <property type="evidence" value="ECO:0007669"/>
    <property type="project" value="UniProtKB-KW"/>
</dbReference>
<keyword evidence="10" id="KW-0408">Iron</keyword>
<evidence type="ECO:0000256" key="9">
    <source>
        <dbReference type="ARBA" id="ARBA00022989"/>
    </source>
</evidence>
<name>A0A517ZXX1_9PLAN</name>
<evidence type="ECO:0000313" key="15">
    <source>
        <dbReference type="EMBL" id="QDU47333.1"/>
    </source>
</evidence>
<keyword evidence="9 13" id="KW-1133">Transmembrane helix</keyword>
<evidence type="ECO:0000256" key="4">
    <source>
        <dbReference type="ARBA" id="ARBA00022475"/>
    </source>
</evidence>
<protein>
    <submittedName>
        <fullName evidence="15">Cytochrome c-type protein NrfH</fullName>
    </submittedName>
</protein>
<sequence length="192" mass="20870">MAQSDKAVPEDSAGSPQEKTPQPARKRTAFILAVLFIVGLGFLSGVGTFTFGYGKGASYFSNNPQSCANCHVMQDHFDSWQKSSHHHVAVCNDCHLPHEFPGNLITKADNGFFHSVAFTLHDYHDPIQTKPRNQKVTQNACISCHGDFVHALLPQAAGGESLSCVHCHADVGHAFRPYSTGSQREPASVESH</sequence>
<dbReference type="InterPro" id="IPR017571">
    <property type="entry name" value="NrfH"/>
</dbReference>
<evidence type="ECO:0000256" key="6">
    <source>
        <dbReference type="ARBA" id="ARBA00022692"/>
    </source>
</evidence>
<evidence type="ECO:0000256" key="2">
    <source>
        <dbReference type="ARBA" id="ARBA00007395"/>
    </source>
</evidence>
<dbReference type="Proteomes" id="UP000319383">
    <property type="component" value="Chromosome"/>
</dbReference>
<dbReference type="InterPro" id="IPR038266">
    <property type="entry name" value="NapC/NirT_cytc_sf"/>
</dbReference>
<evidence type="ECO:0000256" key="8">
    <source>
        <dbReference type="ARBA" id="ARBA00022982"/>
    </source>
</evidence>
<keyword evidence="4" id="KW-1003">Cell membrane</keyword>
<dbReference type="SUPFAM" id="SSF48695">
    <property type="entry name" value="Multiheme cytochromes"/>
    <property type="match status" value="1"/>
</dbReference>
<keyword evidence="8" id="KW-0249">Electron transport</keyword>
<evidence type="ECO:0000256" key="13">
    <source>
        <dbReference type="SAM" id="Phobius"/>
    </source>
</evidence>
<dbReference type="EMBL" id="CP036276">
    <property type="protein sequence ID" value="QDU47333.1"/>
    <property type="molecule type" value="Genomic_DNA"/>
</dbReference>
<evidence type="ECO:0000256" key="5">
    <source>
        <dbReference type="ARBA" id="ARBA00022617"/>
    </source>
</evidence>
<keyword evidence="7" id="KW-0479">Metal-binding</keyword>
<dbReference type="KEGG" id="sdyn:Mal52_58620"/>
<comment type="similarity">
    <text evidence="2">Belongs to the NapC/NirT/NrfH family.</text>
</comment>
<evidence type="ECO:0000313" key="16">
    <source>
        <dbReference type="Proteomes" id="UP000319383"/>
    </source>
</evidence>
<feature type="transmembrane region" description="Helical" evidence="13">
    <location>
        <begin position="29"/>
        <end position="53"/>
    </location>
</feature>
<reference evidence="15 16" key="1">
    <citation type="submission" date="2019-02" db="EMBL/GenBank/DDBJ databases">
        <title>Deep-cultivation of Planctomycetes and their phenomic and genomic characterization uncovers novel biology.</title>
        <authorList>
            <person name="Wiegand S."/>
            <person name="Jogler M."/>
            <person name="Boedeker C."/>
            <person name="Pinto D."/>
            <person name="Vollmers J."/>
            <person name="Rivas-Marin E."/>
            <person name="Kohn T."/>
            <person name="Peeters S.H."/>
            <person name="Heuer A."/>
            <person name="Rast P."/>
            <person name="Oberbeckmann S."/>
            <person name="Bunk B."/>
            <person name="Jeske O."/>
            <person name="Meyerdierks A."/>
            <person name="Storesund J.E."/>
            <person name="Kallscheuer N."/>
            <person name="Luecker S."/>
            <person name="Lage O.M."/>
            <person name="Pohl T."/>
            <person name="Merkel B.J."/>
            <person name="Hornburger P."/>
            <person name="Mueller R.-W."/>
            <person name="Bruemmer F."/>
            <person name="Labrenz M."/>
            <person name="Spormann A.M."/>
            <person name="Op den Camp H."/>
            <person name="Overmann J."/>
            <person name="Amann R."/>
            <person name="Jetten M.S.M."/>
            <person name="Mascher T."/>
            <person name="Medema M.H."/>
            <person name="Devos D.P."/>
            <person name="Kaster A.-K."/>
            <person name="Ovreas L."/>
            <person name="Rohde M."/>
            <person name="Galperin M.Y."/>
            <person name="Jogler C."/>
        </authorList>
    </citation>
    <scope>NUCLEOTIDE SEQUENCE [LARGE SCALE GENOMIC DNA]</scope>
    <source>
        <strain evidence="15 16">Mal52</strain>
    </source>
</reference>
<dbReference type="InterPro" id="IPR005126">
    <property type="entry name" value="NapC/NirT_cyt_c_N"/>
</dbReference>
<evidence type="ECO:0000256" key="3">
    <source>
        <dbReference type="ARBA" id="ARBA00022448"/>
    </source>
</evidence>
<keyword evidence="5" id="KW-0349">Heme</keyword>
<dbReference type="Pfam" id="PF03264">
    <property type="entry name" value="Cytochrom_NNT"/>
    <property type="match status" value="1"/>
</dbReference>
<keyword evidence="6 13" id="KW-0812">Transmembrane</keyword>
<evidence type="ECO:0000256" key="1">
    <source>
        <dbReference type="ARBA" id="ARBA00004236"/>
    </source>
</evidence>
<evidence type="ECO:0000259" key="14">
    <source>
        <dbReference type="Pfam" id="PF03264"/>
    </source>
</evidence>
<dbReference type="RefSeq" id="WP_145380144.1">
    <property type="nucleotide sequence ID" value="NZ_CP036270.1"/>
</dbReference>
<evidence type="ECO:0000256" key="7">
    <source>
        <dbReference type="ARBA" id="ARBA00022723"/>
    </source>
</evidence>
<dbReference type="GO" id="GO:0009061">
    <property type="term" value="P:anaerobic respiration"/>
    <property type="evidence" value="ECO:0007669"/>
    <property type="project" value="TreeGrafter"/>
</dbReference>
<dbReference type="GO" id="GO:0005886">
    <property type="term" value="C:plasma membrane"/>
    <property type="evidence" value="ECO:0007669"/>
    <property type="project" value="UniProtKB-SubCell"/>
</dbReference>
<keyword evidence="11 13" id="KW-0472">Membrane</keyword>
<dbReference type="PANTHER" id="PTHR30333:SF1">
    <property type="entry name" value="CYTOCHROME C-TYPE PROTEIN NAPC"/>
    <property type="match status" value="1"/>
</dbReference>
<dbReference type="Gene3D" id="1.10.3820.10">
    <property type="entry name" value="Di-heme elbow motif domain"/>
    <property type="match status" value="1"/>
</dbReference>
<organism evidence="15 16">
    <name type="scientific">Symmachiella dynata</name>
    <dbReference type="NCBI Taxonomy" id="2527995"/>
    <lineage>
        <taxon>Bacteria</taxon>
        <taxon>Pseudomonadati</taxon>
        <taxon>Planctomycetota</taxon>
        <taxon>Planctomycetia</taxon>
        <taxon>Planctomycetales</taxon>
        <taxon>Planctomycetaceae</taxon>
        <taxon>Symmachiella</taxon>
    </lineage>
</organism>